<evidence type="ECO:0000256" key="2">
    <source>
        <dbReference type="SAM" id="Phobius"/>
    </source>
</evidence>
<feature type="compositionally biased region" description="Low complexity" evidence="1">
    <location>
        <begin position="283"/>
        <end position="304"/>
    </location>
</feature>
<organism evidence="3 4">
    <name type="scientific">Streptomonospora litoralis</name>
    <dbReference type="NCBI Taxonomy" id="2498135"/>
    <lineage>
        <taxon>Bacteria</taxon>
        <taxon>Bacillati</taxon>
        <taxon>Actinomycetota</taxon>
        <taxon>Actinomycetes</taxon>
        <taxon>Streptosporangiales</taxon>
        <taxon>Nocardiopsidaceae</taxon>
        <taxon>Streptomonospora</taxon>
    </lineage>
</organism>
<protein>
    <submittedName>
        <fullName evidence="3">Uncharacterized protein</fullName>
    </submittedName>
</protein>
<feature type="compositionally biased region" description="Basic and acidic residues" evidence="1">
    <location>
        <begin position="308"/>
        <end position="327"/>
    </location>
</feature>
<feature type="compositionally biased region" description="Basic and acidic residues" evidence="1">
    <location>
        <begin position="258"/>
        <end position="278"/>
    </location>
</feature>
<dbReference type="RefSeq" id="WP_131097573.1">
    <property type="nucleotide sequence ID" value="NZ_CP036455.1"/>
</dbReference>
<dbReference type="EMBL" id="CP036455">
    <property type="protein sequence ID" value="QBI53161.1"/>
    <property type="molecule type" value="Genomic_DNA"/>
</dbReference>
<dbReference type="AlphaFoldDB" id="A0A4P6Q1P8"/>
<gene>
    <name evidence="3" type="ORF">EKD16_06820</name>
</gene>
<accession>A0A4P6Q1P8</accession>
<proteinExistence type="predicted"/>
<feature type="transmembrane region" description="Helical" evidence="2">
    <location>
        <begin position="32"/>
        <end position="53"/>
    </location>
</feature>
<keyword evidence="2" id="KW-1133">Transmembrane helix</keyword>
<sequence length="553" mass="57913">MAACPLRPHRPSHCPHSPCHRRRACSTADDHGAAAVGYAGVVVLACALGVALFGTTDHGRRLLAELERAVCIALDLGDCASGRRGNNDLLPKPCTTDTHRITASTGLSVAASPSGRVRIGERVNSNGTAEVALTRTLDGSADAPSPFRWGFQAGPVAEAELGISAGVHGGVAETRVWTFASRDEARRFRERVARAEHLQNLGQDSGAFDALGAQIVGKAAEVFGDGTAADTLPPPDRRETSTSAGAHLTGEAGVKVATPDRRPRPPPDADPEGERAESDDVPGADPGAPGSSSDSGPDPDAGRSPNRRPPDGRSEPRGESGEPHRRDDFAAGFDLLHLVSAGAEGSAVFTRGVDHRRGTTSRTVAFEFAESGDVGPLAPRSVLGSQQARNRLTRAALTTTRNRRTGELTGIRIETVRADEAHGHVVGTARLAVTDANRGTVRRWLAEREPVLALSFLGTTGRPKDATSPRARSPGAVTPFDRLLFDEGTYSTVRYAAESNGREFAAEATLAGLSFGSTTGWESATLTATGARYLAPPGPRGRRELVPFGECAG</sequence>
<evidence type="ECO:0000313" key="3">
    <source>
        <dbReference type="EMBL" id="QBI53161.1"/>
    </source>
</evidence>
<dbReference type="Proteomes" id="UP000292235">
    <property type="component" value="Chromosome"/>
</dbReference>
<feature type="region of interest" description="Disordered" evidence="1">
    <location>
        <begin position="226"/>
        <end position="327"/>
    </location>
</feature>
<keyword evidence="2" id="KW-0812">Transmembrane</keyword>
<evidence type="ECO:0000313" key="4">
    <source>
        <dbReference type="Proteomes" id="UP000292235"/>
    </source>
</evidence>
<keyword evidence="2" id="KW-0472">Membrane</keyword>
<dbReference type="OrthoDB" id="4309713at2"/>
<keyword evidence="4" id="KW-1185">Reference proteome</keyword>
<evidence type="ECO:0000256" key="1">
    <source>
        <dbReference type="SAM" id="MobiDB-lite"/>
    </source>
</evidence>
<name>A0A4P6Q1P8_9ACTN</name>
<dbReference type="KEGG" id="strr:EKD16_06820"/>
<reference evidence="3 4" key="1">
    <citation type="submission" date="2019-02" db="EMBL/GenBank/DDBJ databases">
        <authorList>
            <person name="Khodamoradi S."/>
            <person name="Hahnke R.L."/>
            <person name="Kaempfer P."/>
            <person name="Schumann P."/>
            <person name="Rohde M."/>
            <person name="Steinert M."/>
            <person name="Luzhetskyy A."/>
            <person name="Wink J."/>
            <person name="Ruckert C."/>
        </authorList>
    </citation>
    <scope>NUCLEOTIDE SEQUENCE [LARGE SCALE GENOMIC DNA]</scope>
    <source>
        <strain evidence="3 4">M2</strain>
    </source>
</reference>